<feature type="region of interest" description="Disordered" evidence="1">
    <location>
        <begin position="142"/>
        <end position="165"/>
    </location>
</feature>
<dbReference type="Proteomes" id="UP001063166">
    <property type="component" value="Unassembled WGS sequence"/>
</dbReference>
<comment type="caution">
    <text evidence="2">The sequence shown here is derived from an EMBL/GenBank/DDBJ whole genome shotgun (WGS) entry which is preliminary data.</text>
</comment>
<gene>
    <name evidence="2" type="ORF">LshimejAT787_1002700</name>
</gene>
<dbReference type="EMBL" id="BRPK01000010">
    <property type="protein sequence ID" value="GLB41670.1"/>
    <property type="molecule type" value="Genomic_DNA"/>
</dbReference>
<name>A0A9P3PRZ6_LYOSH</name>
<organism evidence="2 3">
    <name type="scientific">Lyophyllum shimeji</name>
    <name type="common">Hon-shimeji</name>
    <name type="synonym">Tricholoma shimeji</name>
    <dbReference type="NCBI Taxonomy" id="47721"/>
    <lineage>
        <taxon>Eukaryota</taxon>
        <taxon>Fungi</taxon>
        <taxon>Dikarya</taxon>
        <taxon>Basidiomycota</taxon>
        <taxon>Agaricomycotina</taxon>
        <taxon>Agaricomycetes</taxon>
        <taxon>Agaricomycetidae</taxon>
        <taxon>Agaricales</taxon>
        <taxon>Tricholomatineae</taxon>
        <taxon>Lyophyllaceae</taxon>
        <taxon>Lyophyllum</taxon>
    </lineage>
</organism>
<dbReference type="AlphaFoldDB" id="A0A9P3PRZ6"/>
<proteinExistence type="predicted"/>
<accession>A0A9P3PRZ6</accession>
<sequence length="195" mass="20073">MQCIVCSLLSFCGKLEMLFRDLVTLTSLAVSSVALSQSITRLYIPGFDAQSIVGNIVGITGGSTTWALHDESSRTATLVAGPNFATVAVPVADGTMTSRACSLTLGLALCATSTASEAAIAVETPTFLPVEIAEAQATSLPVPPSSAAVQMPSTASRTSENPAARTSASGATVTFRLHPALPIWSLALVQVFMLL</sequence>
<evidence type="ECO:0000313" key="3">
    <source>
        <dbReference type="Proteomes" id="UP001063166"/>
    </source>
</evidence>
<dbReference type="OrthoDB" id="3063039at2759"/>
<keyword evidence="3" id="KW-1185">Reference proteome</keyword>
<reference evidence="2" key="1">
    <citation type="submission" date="2022-07" db="EMBL/GenBank/DDBJ databases">
        <title>The genome of Lyophyllum shimeji provides insight into the initial evolution of ectomycorrhizal fungal genome.</title>
        <authorList>
            <person name="Kobayashi Y."/>
            <person name="Shibata T."/>
            <person name="Hirakawa H."/>
            <person name="Shigenobu S."/>
            <person name="Nishiyama T."/>
            <person name="Yamada A."/>
            <person name="Hasebe M."/>
            <person name="Kawaguchi M."/>
        </authorList>
    </citation>
    <scope>NUCLEOTIDE SEQUENCE</scope>
    <source>
        <strain evidence="2">AT787</strain>
    </source>
</reference>
<evidence type="ECO:0000313" key="2">
    <source>
        <dbReference type="EMBL" id="GLB41670.1"/>
    </source>
</evidence>
<evidence type="ECO:0000256" key="1">
    <source>
        <dbReference type="SAM" id="MobiDB-lite"/>
    </source>
</evidence>
<feature type="compositionally biased region" description="Polar residues" evidence="1">
    <location>
        <begin position="147"/>
        <end position="165"/>
    </location>
</feature>
<protein>
    <submittedName>
        <fullName evidence="2">Uncharacterized protein</fullName>
    </submittedName>
</protein>